<proteinExistence type="predicted"/>
<dbReference type="InterPro" id="IPR052935">
    <property type="entry name" value="Mg2+_PAP"/>
</dbReference>
<accession>A0A1R1LC89</accession>
<evidence type="ECO:0000259" key="1">
    <source>
        <dbReference type="Pfam" id="PF09949"/>
    </source>
</evidence>
<gene>
    <name evidence="2" type="ORF">BKD30_06650</name>
</gene>
<name>A0A1R1LC89_9MICC</name>
<evidence type="ECO:0000313" key="2">
    <source>
        <dbReference type="EMBL" id="OMH25151.1"/>
    </source>
</evidence>
<dbReference type="Proteomes" id="UP000187085">
    <property type="component" value="Unassembled WGS sequence"/>
</dbReference>
<dbReference type="PANTHER" id="PTHR28208:SF3">
    <property type="entry name" value="PHOSPHATIDATE PHOSPHATASE APP1"/>
    <property type="match status" value="1"/>
</dbReference>
<organism evidence="2 3">
    <name type="scientific">Tersicoccus phoenicis</name>
    <dbReference type="NCBI Taxonomy" id="554083"/>
    <lineage>
        <taxon>Bacteria</taxon>
        <taxon>Bacillati</taxon>
        <taxon>Actinomycetota</taxon>
        <taxon>Actinomycetes</taxon>
        <taxon>Micrococcales</taxon>
        <taxon>Micrococcaceae</taxon>
        <taxon>Tersicoccus</taxon>
    </lineage>
</organism>
<comment type="caution">
    <text evidence="2">The sequence shown here is derived from an EMBL/GenBank/DDBJ whole genome shotgun (WGS) entry which is preliminary data.</text>
</comment>
<evidence type="ECO:0000313" key="3">
    <source>
        <dbReference type="Proteomes" id="UP000187085"/>
    </source>
</evidence>
<dbReference type="AlphaFoldDB" id="A0A1R1LC89"/>
<dbReference type="GO" id="GO:0008195">
    <property type="term" value="F:phosphatidate phosphatase activity"/>
    <property type="evidence" value="ECO:0007669"/>
    <property type="project" value="InterPro"/>
</dbReference>
<feature type="domain" description="Phosphatidate phosphatase APP1 catalytic" evidence="1">
    <location>
        <begin position="147"/>
        <end position="298"/>
    </location>
</feature>
<dbReference type="EMBL" id="MRDE01000036">
    <property type="protein sequence ID" value="OMH25151.1"/>
    <property type="molecule type" value="Genomic_DNA"/>
</dbReference>
<dbReference type="STRING" id="554083.BKD30_06650"/>
<keyword evidence="3" id="KW-1185">Reference proteome</keyword>
<dbReference type="Gene3D" id="2.60.40.1120">
    <property type="entry name" value="Carboxypeptidase-like, regulatory domain"/>
    <property type="match status" value="1"/>
</dbReference>
<sequence length="350" mass="38912">MLSEAREQATNIAYRVEERVHAWRESRARRRNFMPTVVASTGYGTTSWIRVLGRAVMTRERILDRLTGEDVLNVRGWRSFLSIPIADAVVTVRIGDAEVQVTADHGGVVDVAVDIDLPPGWHTIELSTEGSKPQTAQVHVVADEQRIGIVSDIDDTVMVTALPRPMLAAWNTFVLDEHARTPTPGMAVLYERLHRQYRGAAFLYLSTGAWNVAPTLRRFLSSNLYPHGPLLLTDWGPTHERWFRSGMQHKVDSLRRLAEEFPHVKWILIGDDGQHDPAIYGEFARRYPQNVAAVCIRELSVSEAVLAGGLDREPRPQANGVQWITGPDGRGLAVQLAGAGLLDPDPGDRA</sequence>
<dbReference type="InterPro" id="IPR019236">
    <property type="entry name" value="APP1_cat"/>
</dbReference>
<dbReference type="Pfam" id="PF09949">
    <property type="entry name" value="APP1_cat"/>
    <property type="match status" value="1"/>
</dbReference>
<reference evidence="2 3" key="1">
    <citation type="submission" date="2016-12" db="EMBL/GenBank/DDBJ databases">
        <title>Draft genome of Tersicoccus phoenicis 1P05MA.</title>
        <authorList>
            <person name="Nakajima Y."/>
            <person name="Yoshizawa S."/>
            <person name="Nakamura K."/>
            <person name="Ogura Y."/>
            <person name="Hayashi T."/>
            <person name="Kogure K."/>
        </authorList>
    </citation>
    <scope>NUCLEOTIDE SEQUENCE [LARGE SCALE GENOMIC DNA]</scope>
    <source>
        <strain evidence="2 3">1p05MA</strain>
    </source>
</reference>
<dbReference type="PANTHER" id="PTHR28208">
    <property type="entry name" value="PHOSPHATIDATE PHOSPHATASE APP1"/>
    <property type="match status" value="1"/>
</dbReference>
<protein>
    <submittedName>
        <fullName evidence="2">ACP synthase</fullName>
    </submittedName>
</protein>